<dbReference type="InterPro" id="IPR050185">
    <property type="entry name" value="Ub_carboxyl-term_hydrolase"/>
</dbReference>
<name>A0A8C4Q8A1_EPTBU</name>
<dbReference type="InterPro" id="IPR038765">
    <property type="entry name" value="Papain-like_cys_pep_sf"/>
</dbReference>
<evidence type="ECO:0000256" key="1">
    <source>
        <dbReference type="ARBA" id="ARBA00000707"/>
    </source>
</evidence>
<dbReference type="SUPFAM" id="SSF54001">
    <property type="entry name" value="Cysteine proteinases"/>
    <property type="match status" value="1"/>
</dbReference>
<dbReference type="OMA" id="ENVMPCF"/>
<dbReference type="GO" id="GO:0004843">
    <property type="term" value="F:cysteine-type deubiquitinase activity"/>
    <property type="evidence" value="ECO:0007669"/>
    <property type="project" value="UniProtKB-EC"/>
</dbReference>
<evidence type="ECO:0000256" key="3">
    <source>
        <dbReference type="ARBA" id="ARBA00022801"/>
    </source>
</evidence>
<feature type="region of interest" description="Disordered" evidence="4">
    <location>
        <begin position="19"/>
        <end position="118"/>
    </location>
</feature>
<evidence type="ECO:0000313" key="7">
    <source>
        <dbReference type="Proteomes" id="UP000694388"/>
    </source>
</evidence>
<dbReference type="Ensembl" id="ENSEBUT00000012118.1">
    <property type="protein sequence ID" value="ENSEBUP00000011547.1"/>
    <property type="gene ID" value="ENSEBUG00000007405.1"/>
</dbReference>
<dbReference type="AlphaFoldDB" id="A0A8C4Q8A1"/>
<feature type="compositionally biased region" description="Low complexity" evidence="4">
    <location>
        <begin position="31"/>
        <end position="49"/>
    </location>
</feature>
<feature type="compositionally biased region" description="Polar residues" evidence="4">
    <location>
        <begin position="19"/>
        <end position="30"/>
    </location>
</feature>
<dbReference type="PANTHER" id="PTHR21646">
    <property type="entry name" value="UBIQUITIN CARBOXYL-TERMINAL HYDROLASE"/>
    <property type="match status" value="1"/>
</dbReference>
<dbReference type="Gene3D" id="3.90.70.10">
    <property type="entry name" value="Cysteine proteinases"/>
    <property type="match status" value="1"/>
</dbReference>
<dbReference type="PROSITE" id="PS50235">
    <property type="entry name" value="USP_3"/>
    <property type="match status" value="1"/>
</dbReference>
<dbReference type="Pfam" id="PF00443">
    <property type="entry name" value="UCH"/>
    <property type="match status" value="1"/>
</dbReference>
<dbReference type="InterPro" id="IPR001394">
    <property type="entry name" value="Peptidase_C19_UCH"/>
</dbReference>
<reference evidence="6" key="2">
    <citation type="submission" date="2025-09" db="UniProtKB">
        <authorList>
            <consortium name="Ensembl"/>
        </authorList>
    </citation>
    <scope>IDENTIFICATION</scope>
</reference>
<keyword evidence="7" id="KW-1185">Reference proteome</keyword>
<accession>A0A8C4Q8A1</accession>
<evidence type="ECO:0000259" key="5">
    <source>
        <dbReference type="PROSITE" id="PS50235"/>
    </source>
</evidence>
<keyword evidence="3" id="KW-0378">Hydrolase</keyword>
<evidence type="ECO:0000313" key="6">
    <source>
        <dbReference type="Ensembl" id="ENSEBUP00000011547.1"/>
    </source>
</evidence>
<dbReference type="GeneTree" id="ENSGT00940000168459"/>
<feature type="compositionally biased region" description="Polar residues" evidence="4">
    <location>
        <begin position="74"/>
        <end position="102"/>
    </location>
</feature>
<evidence type="ECO:0000256" key="2">
    <source>
        <dbReference type="ARBA" id="ARBA00012759"/>
    </source>
</evidence>
<dbReference type="InterPro" id="IPR028889">
    <property type="entry name" value="USP"/>
</dbReference>
<protein>
    <recommendedName>
        <fullName evidence="2">ubiquitinyl hydrolase 1</fullName>
        <ecNumber evidence="2">3.4.19.12</ecNumber>
    </recommendedName>
</protein>
<evidence type="ECO:0000256" key="4">
    <source>
        <dbReference type="SAM" id="MobiDB-lite"/>
    </source>
</evidence>
<proteinExistence type="predicted"/>
<organism evidence="6 7">
    <name type="scientific">Eptatretus burgeri</name>
    <name type="common">Inshore hagfish</name>
    <dbReference type="NCBI Taxonomy" id="7764"/>
    <lineage>
        <taxon>Eukaryota</taxon>
        <taxon>Metazoa</taxon>
        <taxon>Chordata</taxon>
        <taxon>Craniata</taxon>
        <taxon>Vertebrata</taxon>
        <taxon>Cyclostomata</taxon>
        <taxon>Myxini</taxon>
        <taxon>Myxiniformes</taxon>
        <taxon>Myxinidae</taxon>
        <taxon>Eptatretinae</taxon>
        <taxon>Eptatretus</taxon>
    </lineage>
</organism>
<sequence>MSRSLSFLSTKTQKDVNTFSYTSDNAPITNSSPSASVVSTTPSIIPPTTAARNQEQEVKSNVTIEPKPAERKASSQTCIQSSLVSPKTWTSPDGAGTSTRAPSSPLLATPRGGNGGSLPAKETHKGKIFQSLGGHPVGNQAGEPCKSLTKPANSAGGFIGIVNLGLTCYMNSVIQCLSNTPELLLYFHDINIWNPFGSGGDLAKSFAQLLLSLWDKDQTAVAENNLTYCISHDKKKAITPREFMTIITKMASQFAYDGEQDAQEFLDILIDNLHEDLNRVQHKPYIEAPDADGRPAQVVADECWRNHKLRENSYILDIFQGQLQSKIECTVCGMVSMKFDPFTSLSIPLPHHGKNLKTQHGIKRNLTLSDCLSEFTATELLMGDAAWYCKSCNKTQKASKFLRISQLPEVLVLHLKRFRFDGTKINTFVNFPMSDLDLSSFCMSGKANPKESVYDLYAVIHHHSWGGGLCHYSSMARCPNITNTKISDVGWRHFDDKMVTRIRQQEVCTSEAYVLLYHRRHVPTSSNISP</sequence>
<feature type="domain" description="USP" evidence="5">
    <location>
        <begin position="159"/>
        <end position="520"/>
    </location>
</feature>
<dbReference type="CDD" id="cd02674">
    <property type="entry name" value="Peptidase_C19R"/>
    <property type="match status" value="1"/>
</dbReference>
<dbReference type="Proteomes" id="UP000694388">
    <property type="component" value="Unplaced"/>
</dbReference>
<dbReference type="EC" id="3.4.19.12" evidence="2"/>
<reference evidence="6" key="1">
    <citation type="submission" date="2025-08" db="UniProtKB">
        <authorList>
            <consortium name="Ensembl"/>
        </authorList>
    </citation>
    <scope>IDENTIFICATION</scope>
</reference>
<dbReference type="GO" id="GO:0016579">
    <property type="term" value="P:protein deubiquitination"/>
    <property type="evidence" value="ECO:0007669"/>
    <property type="project" value="InterPro"/>
</dbReference>
<comment type="catalytic activity">
    <reaction evidence="1">
        <text>Thiol-dependent hydrolysis of ester, thioester, amide, peptide and isopeptide bonds formed by the C-terminal Gly of ubiquitin (a 76-residue protein attached to proteins as an intracellular targeting signal).</text>
        <dbReference type="EC" id="3.4.19.12"/>
    </reaction>
</comment>